<gene>
    <name evidence="2" type="ORF">HS088_TW13G00122</name>
</gene>
<feature type="region of interest" description="Disordered" evidence="1">
    <location>
        <begin position="52"/>
        <end position="95"/>
    </location>
</feature>
<sequence length="156" mass="17452">MALVKNAYAGHKSYMICSKCQSANLAAPTVQRSLKLKMEAQSRYFDRIADDHHRDQTATIAKPNYQPSSSISLPPLEESESNAKEFESDSDGDITQIQSEEFQALKRMKTTTQYSNVTSTPWLRESEVSYGAHDGISFPWNNTASCCPSPLMPSFF</sequence>
<dbReference type="AlphaFoldDB" id="A0A7J7CT30"/>
<dbReference type="InParanoid" id="A0A7J7CT30"/>
<dbReference type="Proteomes" id="UP000593562">
    <property type="component" value="Unassembled WGS sequence"/>
</dbReference>
<dbReference type="EMBL" id="JAAARO010000013">
    <property type="protein sequence ID" value="KAF5737243.1"/>
    <property type="molecule type" value="Genomic_DNA"/>
</dbReference>
<accession>A0A7J7CT30</accession>
<organism evidence="2 3">
    <name type="scientific">Tripterygium wilfordii</name>
    <name type="common">Thunder God vine</name>
    <dbReference type="NCBI Taxonomy" id="458696"/>
    <lineage>
        <taxon>Eukaryota</taxon>
        <taxon>Viridiplantae</taxon>
        <taxon>Streptophyta</taxon>
        <taxon>Embryophyta</taxon>
        <taxon>Tracheophyta</taxon>
        <taxon>Spermatophyta</taxon>
        <taxon>Magnoliopsida</taxon>
        <taxon>eudicotyledons</taxon>
        <taxon>Gunneridae</taxon>
        <taxon>Pentapetalae</taxon>
        <taxon>rosids</taxon>
        <taxon>fabids</taxon>
        <taxon>Celastrales</taxon>
        <taxon>Celastraceae</taxon>
        <taxon>Tripterygium</taxon>
    </lineage>
</organism>
<reference evidence="2 3" key="1">
    <citation type="journal article" date="2020" name="Nat. Commun.">
        <title>Genome of Tripterygium wilfordii and identification of cytochrome P450 involved in triptolide biosynthesis.</title>
        <authorList>
            <person name="Tu L."/>
            <person name="Su P."/>
            <person name="Zhang Z."/>
            <person name="Gao L."/>
            <person name="Wang J."/>
            <person name="Hu T."/>
            <person name="Zhou J."/>
            <person name="Zhang Y."/>
            <person name="Zhao Y."/>
            <person name="Liu Y."/>
            <person name="Song Y."/>
            <person name="Tong Y."/>
            <person name="Lu Y."/>
            <person name="Yang J."/>
            <person name="Xu C."/>
            <person name="Jia M."/>
            <person name="Peters R.J."/>
            <person name="Huang L."/>
            <person name="Gao W."/>
        </authorList>
    </citation>
    <scope>NUCLEOTIDE SEQUENCE [LARGE SCALE GENOMIC DNA]</scope>
    <source>
        <strain evidence="3">cv. XIE 37</strain>
        <tissue evidence="2">Leaf</tissue>
    </source>
</reference>
<protein>
    <submittedName>
        <fullName evidence="2">Uncharacterized protein</fullName>
    </submittedName>
</protein>
<comment type="caution">
    <text evidence="2">The sequence shown here is derived from an EMBL/GenBank/DDBJ whole genome shotgun (WGS) entry which is preliminary data.</text>
</comment>
<keyword evidence="3" id="KW-1185">Reference proteome</keyword>
<evidence type="ECO:0000313" key="3">
    <source>
        <dbReference type="Proteomes" id="UP000593562"/>
    </source>
</evidence>
<proteinExistence type="predicted"/>
<name>A0A7J7CT30_TRIWF</name>
<feature type="compositionally biased region" description="Low complexity" evidence="1">
    <location>
        <begin position="67"/>
        <end position="76"/>
    </location>
</feature>
<evidence type="ECO:0000313" key="2">
    <source>
        <dbReference type="EMBL" id="KAF5737243.1"/>
    </source>
</evidence>
<evidence type="ECO:0000256" key="1">
    <source>
        <dbReference type="SAM" id="MobiDB-lite"/>
    </source>
</evidence>